<dbReference type="HOGENOM" id="CLU_2053538_0_0_1"/>
<sequence length="120" mass="12456">MAKANCSVEHGTMRSSSTEKMASEGPDPAAAAADPRHTPRRREAFPARCAASSHQRRAAGVFGPGTAIPASTRFSAAARRLQVSASASLFFIFLLGLLCVSSRGLDARGGDRGDIGVGVR</sequence>
<keyword evidence="2" id="KW-0472">Membrane</keyword>
<feature type="compositionally biased region" description="Basic and acidic residues" evidence="1">
    <location>
        <begin position="34"/>
        <end position="45"/>
    </location>
</feature>
<keyword evidence="4" id="KW-1185">Reference proteome</keyword>
<feature type="transmembrane region" description="Helical" evidence="2">
    <location>
        <begin position="81"/>
        <end position="100"/>
    </location>
</feature>
<dbReference type="Proteomes" id="UP000007015">
    <property type="component" value="Chromosome 12"/>
</dbReference>
<keyword evidence="2" id="KW-0812">Transmembrane</keyword>
<evidence type="ECO:0000313" key="4">
    <source>
        <dbReference type="Proteomes" id="UP000007015"/>
    </source>
</evidence>
<organism evidence="3 4">
    <name type="scientific">Oryza sativa subsp. indica</name>
    <name type="common">Rice</name>
    <dbReference type="NCBI Taxonomy" id="39946"/>
    <lineage>
        <taxon>Eukaryota</taxon>
        <taxon>Viridiplantae</taxon>
        <taxon>Streptophyta</taxon>
        <taxon>Embryophyta</taxon>
        <taxon>Tracheophyta</taxon>
        <taxon>Spermatophyta</taxon>
        <taxon>Magnoliopsida</taxon>
        <taxon>Liliopsida</taxon>
        <taxon>Poales</taxon>
        <taxon>Poaceae</taxon>
        <taxon>BOP clade</taxon>
        <taxon>Oryzoideae</taxon>
        <taxon>Oryzeae</taxon>
        <taxon>Oryzinae</taxon>
        <taxon>Oryza</taxon>
        <taxon>Oryza sativa</taxon>
    </lineage>
</organism>
<dbReference type="AlphaFoldDB" id="A2ZIU6"/>
<evidence type="ECO:0000256" key="2">
    <source>
        <dbReference type="SAM" id="Phobius"/>
    </source>
</evidence>
<accession>A2ZIU6</accession>
<gene>
    <name evidence="3" type="ORF">OsI_37754</name>
</gene>
<reference evidence="3 4" key="1">
    <citation type="journal article" date="2005" name="PLoS Biol.">
        <title>The genomes of Oryza sativa: a history of duplications.</title>
        <authorList>
            <person name="Yu J."/>
            <person name="Wang J."/>
            <person name="Lin W."/>
            <person name="Li S."/>
            <person name="Li H."/>
            <person name="Zhou J."/>
            <person name="Ni P."/>
            <person name="Dong W."/>
            <person name="Hu S."/>
            <person name="Zeng C."/>
            <person name="Zhang J."/>
            <person name="Zhang Y."/>
            <person name="Li R."/>
            <person name="Xu Z."/>
            <person name="Li S."/>
            <person name="Li X."/>
            <person name="Zheng H."/>
            <person name="Cong L."/>
            <person name="Lin L."/>
            <person name="Yin J."/>
            <person name="Geng J."/>
            <person name="Li G."/>
            <person name="Shi J."/>
            <person name="Liu J."/>
            <person name="Lv H."/>
            <person name="Li J."/>
            <person name="Wang J."/>
            <person name="Deng Y."/>
            <person name="Ran L."/>
            <person name="Shi X."/>
            <person name="Wang X."/>
            <person name="Wu Q."/>
            <person name="Li C."/>
            <person name="Ren X."/>
            <person name="Wang J."/>
            <person name="Wang X."/>
            <person name="Li D."/>
            <person name="Liu D."/>
            <person name="Zhang X."/>
            <person name="Ji Z."/>
            <person name="Zhao W."/>
            <person name="Sun Y."/>
            <person name="Zhang Z."/>
            <person name="Bao J."/>
            <person name="Han Y."/>
            <person name="Dong L."/>
            <person name="Ji J."/>
            <person name="Chen P."/>
            <person name="Wu S."/>
            <person name="Liu J."/>
            <person name="Xiao Y."/>
            <person name="Bu D."/>
            <person name="Tan J."/>
            <person name="Yang L."/>
            <person name="Ye C."/>
            <person name="Zhang J."/>
            <person name="Xu J."/>
            <person name="Zhou Y."/>
            <person name="Yu Y."/>
            <person name="Zhang B."/>
            <person name="Zhuang S."/>
            <person name="Wei H."/>
            <person name="Liu B."/>
            <person name="Lei M."/>
            <person name="Yu H."/>
            <person name="Li Y."/>
            <person name="Xu H."/>
            <person name="Wei S."/>
            <person name="He X."/>
            <person name="Fang L."/>
            <person name="Zhang Z."/>
            <person name="Zhang Y."/>
            <person name="Huang X."/>
            <person name="Su Z."/>
            <person name="Tong W."/>
            <person name="Li J."/>
            <person name="Tong Z."/>
            <person name="Li S."/>
            <person name="Ye J."/>
            <person name="Wang L."/>
            <person name="Fang L."/>
            <person name="Lei T."/>
            <person name="Chen C."/>
            <person name="Chen H."/>
            <person name="Xu Z."/>
            <person name="Li H."/>
            <person name="Huang H."/>
            <person name="Zhang F."/>
            <person name="Xu H."/>
            <person name="Li N."/>
            <person name="Zhao C."/>
            <person name="Li S."/>
            <person name="Dong L."/>
            <person name="Huang Y."/>
            <person name="Li L."/>
            <person name="Xi Y."/>
            <person name="Qi Q."/>
            <person name="Li W."/>
            <person name="Zhang B."/>
            <person name="Hu W."/>
            <person name="Zhang Y."/>
            <person name="Tian X."/>
            <person name="Jiao Y."/>
            <person name="Liang X."/>
            <person name="Jin J."/>
            <person name="Gao L."/>
            <person name="Zheng W."/>
            <person name="Hao B."/>
            <person name="Liu S."/>
            <person name="Wang W."/>
            <person name="Yuan L."/>
            <person name="Cao M."/>
            <person name="McDermott J."/>
            <person name="Samudrala R."/>
            <person name="Wang J."/>
            <person name="Wong G.K."/>
            <person name="Yang H."/>
        </authorList>
    </citation>
    <scope>NUCLEOTIDE SEQUENCE [LARGE SCALE GENOMIC DNA]</scope>
    <source>
        <strain evidence="4">cv. 93-11</strain>
    </source>
</reference>
<name>A2ZIU6_ORYSI</name>
<feature type="region of interest" description="Disordered" evidence="1">
    <location>
        <begin position="1"/>
        <end position="64"/>
    </location>
</feature>
<evidence type="ECO:0000313" key="3">
    <source>
        <dbReference type="EMBL" id="EAY82530.1"/>
    </source>
</evidence>
<evidence type="ECO:0000256" key="1">
    <source>
        <dbReference type="SAM" id="MobiDB-lite"/>
    </source>
</evidence>
<keyword evidence="2" id="KW-1133">Transmembrane helix</keyword>
<proteinExistence type="predicted"/>
<dbReference type="Gramene" id="BGIOSGA037125-TA">
    <property type="protein sequence ID" value="BGIOSGA037125-PA"/>
    <property type="gene ID" value="BGIOSGA037125"/>
</dbReference>
<dbReference type="EMBL" id="CM000137">
    <property type="protein sequence ID" value="EAY82530.1"/>
    <property type="molecule type" value="Genomic_DNA"/>
</dbReference>
<protein>
    <submittedName>
        <fullName evidence="3">Uncharacterized protein</fullName>
    </submittedName>
</protein>